<evidence type="ECO:0000256" key="1">
    <source>
        <dbReference type="SAM" id="MobiDB-lite"/>
    </source>
</evidence>
<dbReference type="Pfam" id="PF14408">
    <property type="entry name" value="Actino_peptide"/>
    <property type="match status" value="1"/>
</dbReference>
<protein>
    <recommendedName>
        <fullName evidence="4">ATP-grasp-modified RiPP</fullName>
    </recommendedName>
</protein>
<dbReference type="Proteomes" id="UP000660745">
    <property type="component" value="Unassembled WGS sequence"/>
</dbReference>
<keyword evidence="3" id="KW-1185">Reference proteome</keyword>
<dbReference type="InterPro" id="IPR026496">
    <property type="entry name" value="GRASP_targ"/>
</dbReference>
<comment type="caution">
    <text evidence="2">The sequence shown here is derived from an EMBL/GenBank/DDBJ whole genome shotgun (WGS) entry which is preliminary data.</text>
</comment>
<reference evidence="2" key="2">
    <citation type="submission" date="2020-09" db="EMBL/GenBank/DDBJ databases">
        <authorList>
            <person name="Sun Q."/>
            <person name="Zhou Y."/>
        </authorList>
    </citation>
    <scope>NUCLEOTIDE SEQUENCE</scope>
    <source>
        <strain evidence="2">CGMCC 4.7430</strain>
    </source>
</reference>
<evidence type="ECO:0000313" key="3">
    <source>
        <dbReference type="Proteomes" id="UP000660745"/>
    </source>
</evidence>
<dbReference type="EMBL" id="BMNK01000002">
    <property type="protein sequence ID" value="GGP02875.1"/>
    <property type="molecule type" value="Genomic_DNA"/>
</dbReference>
<dbReference type="NCBIfam" id="TIGR04186">
    <property type="entry name" value="GRASP_targ"/>
    <property type="match status" value="1"/>
</dbReference>
<sequence>MAMTPNQTVRPWGLSRMAPHCSVAPLEYATVTFDPETQLTHFHDAGGAIVDMQRGTVTTSQGGSDGSANSPKVADDSND</sequence>
<evidence type="ECO:0000313" key="2">
    <source>
        <dbReference type="EMBL" id="GGP02875.1"/>
    </source>
</evidence>
<proteinExistence type="predicted"/>
<dbReference type="InterPro" id="IPR025843">
    <property type="entry name" value="Actino_peptide"/>
</dbReference>
<reference evidence="2" key="1">
    <citation type="journal article" date="2014" name="Int. J. Syst. Evol. Microbiol.">
        <title>Complete genome sequence of Corynebacterium casei LMG S-19264T (=DSM 44701T), isolated from a smear-ripened cheese.</title>
        <authorList>
            <consortium name="US DOE Joint Genome Institute (JGI-PGF)"/>
            <person name="Walter F."/>
            <person name="Albersmeier A."/>
            <person name="Kalinowski J."/>
            <person name="Ruckert C."/>
        </authorList>
    </citation>
    <scope>NUCLEOTIDE SEQUENCE</scope>
    <source>
        <strain evidence="2">CGMCC 4.7430</strain>
    </source>
</reference>
<name>A0A918E2X9_9ACTN</name>
<feature type="compositionally biased region" description="Polar residues" evidence="1">
    <location>
        <begin position="55"/>
        <end position="70"/>
    </location>
</feature>
<accession>A0A918E2X9</accession>
<organism evidence="2 3">
    <name type="scientific">Nonomuraea glycinis</name>
    <dbReference type="NCBI Taxonomy" id="2047744"/>
    <lineage>
        <taxon>Bacteria</taxon>
        <taxon>Bacillati</taxon>
        <taxon>Actinomycetota</taxon>
        <taxon>Actinomycetes</taxon>
        <taxon>Streptosporangiales</taxon>
        <taxon>Streptosporangiaceae</taxon>
        <taxon>Nonomuraea</taxon>
    </lineage>
</organism>
<dbReference type="RefSeq" id="WP_189137455.1">
    <property type="nucleotide sequence ID" value="NZ_BMNK01000002.1"/>
</dbReference>
<dbReference type="AlphaFoldDB" id="A0A918E2X9"/>
<feature type="region of interest" description="Disordered" evidence="1">
    <location>
        <begin position="53"/>
        <end position="79"/>
    </location>
</feature>
<evidence type="ECO:0008006" key="4">
    <source>
        <dbReference type="Google" id="ProtNLM"/>
    </source>
</evidence>
<gene>
    <name evidence="2" type="ORF">GCM10012278_11840</name>
</gene>